<evidence type="ECO:0000313" key="3">
    <source>
        <dbReference type="Proteomes" id="UP000030672"/>
    </source>
</evidence>
<dbReference type="GeneID" id="63918128"/>
<dbReference type="AlphaFoldDB" id="A0A074VY71"/>
<dbReference type="EMBL" id="KL584834">
    <property type="protein sequence ID" value="KEQ62617.1"/>
    <property type="molecule type" value="Genomic_DNA"/>
</dbReference>
<organism evidence="2 3">
    <name type="scientific">Aureobasidium melanogenum (strain CBS 110374)</name>
    <name type="common">Aureobasidium pullulans var. melanogenum</name>
    <dbReference type="NCBI Taxonomy" id="1043003"/>
    <lineage>
        <taxon>Eukaryota</taxon>
        <taxon>Fungi</taxon>
        <taxon>Dikarya</taxon>
        <taxon>Ascomycota</taxon>
        <taxon>Pezizomycotina</taxon>
        <taxon>Dothideomycetes</taxon>
        <taxon>Dothideomycetidae</taxon>
        <taxon>Dothideales</taxon>
        <taxon>Saccotheciaceae</taxon>
        <taxon>Aureobasidium</taxon>
    </lineage>
</organism>
<dbReference type="RefSeq" id="XP_040879640.1">
    <property type="nucleotide sequence ID" value="XM_041024755.1"/>
</dbReference>
<evidence type="ECO:0000313" key="2">
    <source>
        <dbReference type="EMBL" id="KEQ62617.1"/>
    </source>
</evidence>
<evidence type="ECO:0000256" key="1">
    <source>
        <dbReference type="SAM" id="MobiDB-lite"/>
    </source>
</evidence>
<gene>
    <name evidence="2" type="ORF">M437DRAFT_66473</name>
</gene>
<proteinExistence type="predicted"/>
<dbReference type="Proteomes" id="UP000030672">
    <property type="component" value="Unassembled WGS sequence"/>
</dbReference>
<dbReference type="STRING" id="1043003.A0A074VY71"/>
<keyword evidence="3" id="KW-1185">Reference proteome</keyword>
<sequence>MWIHVDCYCRLCAGRNVPSDSPVSPLSPSFHHRIGFDTPPSPLSPALSFTSTSLPLPSPISPLLIAAEDWSLSPVSPFALEPFSPSSEDSTSTASPALSIAELTPRDFPSPASPLTTDFVWDLCIIPSIPAKFSVFAPIWHNDTSFPFNAPATEIDDEAISPTTLPDGTKAVRSSPALPPRPITRRPKRSPLLTSKFSWGSTPTTSPSLTSPNFFRFTGPTYTFETVAEEVKSRAGSLSFASSDSVSIHTLGTEGMPLKFENKPWWENIPEVSPLPSPTLSVHSFSGFSGVHGSPTGSEFDLVALSPDDTDEIDDIDIRNVYWTHVTPQTATEYTAIFGTSVFEDEFAWIRYPIPGPHNLLPSPSFSDDETAGYDWDKHNPTAFDSTDPFSEVDDVFESYADSVSSSYLSSFESSSADWSFEVGEYSGFEGSVGVAQTAEVARARYISSFLSRSAVAGVKEICAEDRQIASLDLIVASISAAPLTYPNALNSNTHPRWESKTLVIPDGVVRGPYHNKRGLQKSDTGKEIEGWLKEALREDPDLQLAPMYQSDRELVEYIETLREEVAAEKKMEGFREGEEQKVVV</sequence>
<accession>A0A074VY71</accession>
<feature type="region of interest" description="Disordered" evidence="1">
    <location>
        <begin position="163"/>
        <end position="206"/>
    </location>
</feature>
<name>A0A074VY71_AURM1</name>
<protein>
    <submittedName>
        <fullName evidence="2">Uncharacterized protein</fullName>
    </submittedName>
</protein>
<reference evidence="2 3" key="1">
    <citation type="journal article" date="2014" name="BMC Genomics">
        <title>Genome sequencing of four Aureobasidium pullulans varieties: biotechnological potential, stress tolerance, and description of new species.</title>
        <authorList>
            <person name="Gostin Ar C."/>
            <person name="Ohm R.A."/>
            <person name="Kogej T."/>
            <person name="Sonjak S."/>
            <person name="Turk M."/>
            <person name="Zajc J."/>
            <person name="Zalar P."/>
            <person name="Grube M."/>
            <person name="Sun H."/>
            <person name="Han J."/>
            <person name="Sharma A."/>
            <person name="Chiniquy J."/>
            <person name="Ngan C.Y."/>
            <person name="Lipzen A."/>
            <person name="Barry K."/>
            <person name="Grigoriev I.V."/>
            <person name="Gunde-Cimerman N."/>
        </authorList>
    </citation>
    <scope>NUCLEOTIDE SEQUENCE [LARGE SCALE GENOMIC DNA]</scope>
    <source>
        <strain evidence="2 3">CBS 110374</strain>
    </source>
</reference>
<dbReference type="HOGENOM" id="CLU_509938_0_0_1"/>